<evidence type="ECO:0000256" key="2">
    <source>
        <dbReference type="ARBA" id="ARBA00009070"/>
    </source>
</evidence>
<feature type="region of interest" description="Disordered" evidence="8">
    <location>
        <begin position="165"/>
        <end position="230"/>
    </location>
</feature>
<evidence type="ECO:0000313" key="10">
    <source>
        <dbReference type="EMBL" id="EGG15227.1"/>
    </source>
</evidence>
<feature type="compositionally biased region" description="Acidic residues" evidence="8">
    <location>
        <begin position="199"/>
        <end position="209"/>
    </location>
</feature>
<dbReference type="AlphaFoldDB" id="F4Q958"/>
<dbReference type="STRING" id="1054147.F4Q958"/>
<dbReference type="OrthoDB" id="414075at2759"/>
<feature type="compositionally biased region" description="Basic and acidic residues" evidence="8">
    <location>
        <begin position="165"/>
        <end position="175"/>
    </location>
</feature>
<dbReference type="InterPro" id="IPR015797">
    <property type="entry name" value="NUDIX_hydrolase-like_dom_sf"/>
</dbReference>
<dbReference type="Pfam" id="PF11788">
    <property type="entry name" value="MRP-L46"/>
    <property type="match status" value="1"/>
</dbReference>
<dbReference type="Proteomes" id="UP000007797">
    <property type="component" value="Unassembled WGS sequence"/>
</dbReference>
<evidence type="ECO:0000256" key="6">
    <source>
        <dbReference type="ARBA" id="ARBA00023274"/>
    </source>
</evidence>
<evidence type="ECO:0000256" key="8">
    <source>
        <dbReference type="SAM" id="MobiDB-lite"/>
    </source>
</evidence>
<reference evidence="11" key="1">
    <citation type="journal article" date="2011" name="Genome Res.">
        <title>Phylogeny-wide analysis of social amoeba genomes highlights ancient origins for complex intercellular communication.</title>
        <authorList>
            <person name="Heidel A.J."/>
            <person name="Lawal H.M."/>
            <person name="Felder M."/>
            <person name="Schilde C."/>
            <person name="Helps N.R."/>
            <person name="Tunggal B."/>
            <person name="Rivero F."/>
            <person name="John U."/>
            <person name="Schleicher M."/>
            <person name="Eichinger L."/>
            <person name="Platzer M."/>
            <person name="Noegel A.A."/>
            <person name="Schaap P."/>
            <person name="Gloeckner G."/>
        </authorList>
    </citation>
    <scope>NUCLEOTIDE SEQUENCE [LARGE SCALE GENOMIC DNA]</scope>
    <source>
        <strain evidence="11">SH3</strain>
    </source>
</reference>
<evidence type="ECO:0000256" key="1">
    <source>
        <dbReference type="ARBA" id="ARBA00004173"/>
    </source>
</evidence>
<evidence type="ECO:0000256" key="3">
    <source>
        <dbReference type="ARBA" id="ARBA00022946"/>
    </source>
</evidence>
<accession>F4Q958</accession>
<comment type="similarity">
    <text evidence="2">Belongs to the mitochondrion-specific ribosomal protein mL46 family.</text>
</comment>
<dbReference type="InterPro" id="IPR033650">
    <property type="entry name" value="Ribosomal_mL46_NUDIX"/>
</dbReference>
<keyword evidence="5" id="KW-0496">Mitochondrion</keyword>
<organism evidence="10 11">
    <name type="scientific">Cavenderia fasciculata</name>
    <name type="common">Slime mold</name>
    <name type="synonym">Dictyostelium fasciculatum</name>
    <dbReference type="NCBI Taxonomy" id="261658"/>
    <lineage>
        <taxon>Eukaryota</taxon>
        <taxon>Amoebozoa</taxon>
        <taxon>Evosea</taxon>
        <taxon>Eumycetozoa</taxon>
        <taxon>Dictyostelia</taxon>
        <taxon>Acytosteliales</taxon>
        <taxon>Cavenderiaceae</taxon>
        <taxon>Cavenderia</taxon>
    </lineage>
</organism>
<dbReference type="OMA" id="IPSQAPC"/>
<dbReference type="SUPFAM" id="SSF55811">
    <property type="entry name" value="Nudix"/>
    <property type="match status" value="1"/>
</dbReference>
<dbReference type="GO" id="GO:0003735">
    <property type="term" value="F:structural constituent of ribosome"/>
    <property type="evidence" value="ECO:0007669"/>
    <property type="project" value="InterPro"/>
</dbReference>
<dbReference type="EMBL" id="GL883026">
    <property type="protein sequence ID" value="EGG15227.1"/>
    <property type="molecule type" value="Genomic_DNA"/>
</dbReference>
<evidence type="ECO:0000256" key="5">
    <source>
        <dbReference type="ARBA" id="ARBA00023128"/>
    </source>
</evidence>
<keyword evidence="3" id="KW-0809">Transit peptide</keyword>
<keyword evidence="4" id="KW-0689">Ribosomal protein</keyword>
<dbReference type="InterPro" id="IPR021757">
    <property type="entry name" value="Ribosomal_mL46_N"/>
</dbReference>
<name>F4Q958_CACFS</name>
<evidence type="ECO:0000313" key="11">
    <source>
        <dbReference type="Proteomes" id="UP000007797"/>
    </source>
</evidence>
<dbReference type="GO" id="GO:0005743">
    <property type="term" value="C:mitochondrial inner membrane"/>
    <property type="evidence" value="ECO:0007669"/>
    <property type="project" value="UniProtKB-ARBA"/>
</dbReference>
<dbReference type="InterPro" id="IPR040008">
    <property type="entry name" value="Ribosomal_mL46"/>
</dbReference>
<feature type="domain" description="Large ribosomal subunit protein mL46 N-terminal" evidence="9">
    <location>
        <begin position="107"/>
        <end position="224"/>
    </location>
</feature>
<sequence>MNSILKLNQRGLILKSSTYICASNGSSSTSTSNKSIIRGYAKKNSMDDVDTRPDTQKILEKFDIPRIIDLGDEEHDMLKHLKWAQKRISQREAKEPARAASKYKDNYKMMASVIIERFPSLFPEPTEYEQQYLDAEMRLQQFVNRKPLRMIDICEDLPEFQVVDTKEKKDDRSGEVDDSELGDLKASVEKQKRDKQMQEQEEEEGEYEEDFSKFVPESRETDADKKNDRRSLERKLDKSLYLIVKRPNGEWQFPSTIWIDGESMKNAAERALRDTTGENWTYWIPSQAPAGVHKVILGEKEQSSLQAEGVKNFFYRSHYFKGELDINKKFATDYHWIAKEEMKKYFSKNYFDQAHKLIFDDCYYNYIND</sequence>
<evidence type="ECO:0000256" key="7">
    <source>
        <dbReference type="ARBA" id="ARBA00035190"/>
    </source>
</evidence>
<evidence type="ECO:0000259" key="9">
    <source>
        <dbReference type="Pfam" id="PF11788"/>
    </source>
</evidence>
<proteinExistence type="inferred from homology"/>
<dbReference type="CDD" id="cd04661">
    <property type="entry name" value="NUDIX_MRP_L46"/>
    <property type="match status" value="1"/>
</dbReference>
<keyword evidence="6" id="KW-0687">Ribonucleoprotein</keyword>
<dbReference type="FunFam" id="3.90.79.10:FF:000018">
    <property type="entry name" value="39S ribosomal protein L46, mitochondrial"/>
    <property type="match status" value="1"/>
</dbReference>
<dbReference type="PANTHER" id="PTHR13124">
    <property type="entry name" value="39S RIBOSOMAL PROTEIN L46, MITOCHONDRIAL PRECURSOR-RELATED"/>
    <property type="match status" value="1"/>
</dbReference>
<evidence type="ECO:0000256" key="4">
    <source>
        <dbReference type="ARBA" id="ARBA00022980"/>
    </source>
</evidence>
<protein>
    <recommendedName>
        <fullName evidence="7">Large ribosomal subunit protein mL46</fullName>
    </recommendedName>
</protein>
<gene>
    <name evidence="10" type="ORF">DFA_10057</name>
</gene>
<dbReference type="PANTHER" id="PTHR13124:SF12">
    <property type="entry name" value="LARGE RIBOSOMAL SUBUNIT PROTEIN ML46"/>
    <property type="match status" value="1"/>
</dbReference>
<dbReference type="Gene3D" id="3.90.79.10">
    <property type="entry name" value="Nucleoside Triphosphate Pyrophosphohydrolase"/>
    <property type="match status" value="1"/>
</dbReference>
<dbReference type="GeneID" id="14867495"/>
<keyword evidence="11" id="KW-1185">Reference proteome</keyword>
<dbReference type="KEGG" id="dfa:DFA_10057"/>
<dbReference type="GO" id="GO:0005762">
    <property type="term" value="C:mitochondrial large ribosomal subunit"/>
    <property type="evidence" value="ECO:0007669"/>
    <property type="project" value="TreeGrafter"/>
</dbReference>
<feature type="compositionally biased region" description="Basic and acidic residues" evidence="8">
    <location>
        <begin position="182"/>
        <end position="198"/>
    </location>
</feature>
<comment type="subcellular location">
    <subcellularLocation>
        <location evidence="1">Mitochondrion</location>
    </subcellularLocation>
</comment>
<dbReference type="RefSeq" id="XP_004351947.1">
    <property type="nucleotide sequence ID" value="XM_004351895.1"/>
</dbReference>
<feature type="compositionally biased region" description="Basic and acidic residues" evidence="8">
    <location>
        <begin position="210"/>
        <end position="230"/>
    </location>
</feature>